<dbReference type="GO" id="GO:0016787">
    <property type="term" value="F:hydrolase activity"/>
    <property type="evidence" value="ECO:0007669"/>
    <property type="project" value="UniProtKB-KW"/>
</dbReference>
<dbReference type="PROSITE" id="PS50240">
    <property type="entry name" value="TRYPSIN_DOM"/>
    <property type="match status" value="1"/>
</dbReference>
<dbReference type="InterPro" id="IPR001254">
    <property type="entry name" value="Trypsin_dom"/>
</dbReference>
<reference evidence="2 3" key="1">
    <citation type="submission" date="2024-08" db="EMBL/GenBank/DDBJ databases">
        <authorList>
            <person name="Lu H."/>
        </authorList>
    </citation>
    <scope>NUCLEOTIDE SEQUENCE [LARGE SCALE GENOMIC DNA]</scope>
    <source>
        <strain evidence="2 3">BYS78W</strain>
    </source>
</reference>
<dbReference type="SMART" id="SM00020">
    <property type="entry name" value="Tryp_SPc"/>
    <property type="match status" value="1"/>
</dbReference>
<keyword evidence="2" id="KW-0378">Hydrolase</keyword>
<name>A0ABW7HKR5_9BURK</name>
<dbReference type="InterPro" id="IPR009003">
    <property type="entry name" value="Peptidase_S1_PA"/>
</dbReference>
<evidence type="ECO:0000259" key="1">
    <source>
        <dbReference type="PROSITE" id="PS50240"/>
    </source>
</evidence>
<evidence type="ECO:0000313" key="2">
    <source>
        <dbReference type="EMBL" id="MFG6490504.1"/>
    </source>
</evidence>
<dbReference type="SUPFAM" id="SSF50494">
    <property type="entry name" value="Trypsin-like serine proteases"/>
    <property type="match status" value="1"/>
</dbReference>
<proteinExistence type="predicted"/>
<dbReference type="EMBL" id="JBIGIC010000025">
    <property type="protein sequence ID" value="MFG6490504.1"/>
    <property type="molecule type" value="Genomic_DNA"/>
</dbReference>
<dbReference type="EC" id="3.4.21.-" evidence="2"/>
<dbReference type="Pfam" id="PF00089">
    <property type="entry name" value="Trypsin"/>
    <property type="match status" value="1"/>
</dbReference>
<sequence>MQQPIIAGNNVEEATQRRLGLVTVNGGCSGTLLNRYWVLTARHCVSTNSHPDGPLMQAQQVRITAAWTSFTAHGTDYNEFAVNRPTPSRDIVMVYLGLGDLAWDGENFPYLTDATDPQHDDPATWAGARLKDTDTVTQYGRGLTSYASGVVGTPSETRAQGSGTYHSASFTPSSISETRYVLQANGIGQVGAGGDSGGPTMVARRGRGGGLAIAGVQSTCTATGYIPVATGVATPPNYPDWSYATGESACQYVSTEPFVKEIGAALQRSPDPKNPASAAIRALPDIVDYVLQ</sequence>
<keyword evidence="3" id="KW-1185">Reference proteome</keyword>
<dbReference type="InterPro" id="IPR001314">
    <property type="entry name" value="Peptidase_S1A"/>
</dbReference>
<organism evidence="2 3">
    <name type="scientific">Pelomonas candidula</name>
    <dbReference type="NCBI Taxonomy" id="3299025"/>
    <lineage>
        <taxon>Bacteria</taxon>
        <taxon>Pseudomonadati</taxon>
        <taxon>Pseudomonadota</taxon>
        <taxon>Betaproteobacteria</taxon>
        <taxon>Burkholderiales</taxon>
        <taxon>Sphaerotilaceae</taxon>
        <taxon>Roseateles</taxon>
    </lineage>
</organism>
<feature type="domain" description="Peptidase S1" evidence="1">
    <location>
        <begin position="5"/>
        <end position="247"/>
    </location>
</feature>
<dbReference type="PRINTS" id="PR00722">
    <property type="entry name" value="CHYMOTRYPSIN"/>
</dbReference>
<evidence type="ECO:0000313" key="3">
    <source>
        <dbReference type="Proteomes" id="UP001606134"/>
    </source>
</evidence>
<protein>
    <submittedName>
        <fullName evidence="2">Trypsin-like serine protease</fullName>
        <ecNumber evidence="2">3.4.21.-</ecNumber>
    </submittedName>
</protein>
<comment type="caution">
    <text evidence="2">The sequence shown here is derived from an EMBL/GenBank/DDBJ whole genome shotgun (WGS) entry which is preliminary data.</text>
</comment>
<accession>A0ABW7HKR5</accession>
<dbReference type="Gene3D" id="2.40.10.10">
    <property type="entry name" value="Trypsin-like serine proteases"/>
    <property type="match status" value="2"/>
</dbReference>
<dbReference type="RefSeq" id="WP_394417858.1">
    <property type="nucleotide sequence ID" value="NZ_JBIGIC010000025.1"/>
</dbReference>
<dbReference type="Proteomes" id="UP001606134">
    <property type="component" value="Unassembled WGS sequence"/>
</dbReference>
<dbReference type="InterPro" id="IPR043504">
    <property type="entry name" value="Peptidase_S1_PA_chymotrypsin"/>
</dbReference>
<gene>
    <name evidence="2" type="ORF">ACG04R_27820</name>
</gene>